<evidence type="ECO:0000313" key="2">
    <source>
        <dbReference type="Proteomes" id="UP000191448"/>
    </source>
</evidence>
<evidence type="ECO:0000313" key="1">
    <source>
        <dbReference type="EMBL" id="OPX49016.1"/>
    </source>
</evidence>
<comment type="caution">
    <text evidence="1">The sequence shown here is derived from an EMBL/GenBank/DDBJ whole genome shotgun (WGS) entry which is preliminary data.</text>
</comment>
<protein>
    <submittedName>
        <fullName evidence="1">Uncharacterized protein</fullName>
    </submittedName>
</protein>
<dbReference type="OrthoDB" id="1928514at2"/>
<proteinExistence type="predicted"/>
<sequence>MNVNKALEDYLFYKNIYIRNEYFNSNELKSEDEILAHVNLIVEFQKILYSFNSSKVGGINSSIGRDLEKIKNSYIVLKNLEDDEIYNIIKNRLNNLLIDLKKIDIKSLIKRSSIRKEISIGRLDEKNIRILDEIEIGKIKKINYNLIEEDFIKYIVRIRKNDAHLNLEKIIGEYTLKSKLGEESFNYINVMALAPWESIRYINKFKSKINKEVLKNLMISDKVI</sequence>
<accession>A0A1V4SX21</accession>
<organism evidence="1 2">
    <name type="scientific">Clostridium thermobutyricum DSM 4928</name>
    <dbReference type="NCBI Taxonomy" id="1121339"/>
    <lineage>
        <taxon>Bacteria</taxon>
        <taxon>Bacillati</taxon>
        <taxon>Bacillota</taxon>
        <taxon>Clostridia</taxon>
        <taxon>Eubacteriales</taxon>
        <taxon>Clostridiaceae</taxon>
        <taxon>Clostridium</taxon>
    </lineage>
</organism>
<dbReference type="EMBL" id="LTAY01000026">
    <property type="protein sequence ID" value="OPX49016.1"/>
    <property type="molecule type" value="Genomic_DNA"/>
</dbReference>
<dbReference type="RefSeq" id="WP_080022076.1">
    <property type="nucleotide sequence ID" value="NZ_LTAY01000026.1"/>
</dbReference>
<reference evidence="1 2" key="1">
    <citation type="submission" date="2016-02" db="EMBL/GenBank/DDBJ databases">
        <title>Genome sequence of Clostridium thermobutyricum DSM 4928.</title>
        <authorList>
            <person name="Poehlein A."/>
            <person name="Daniel R."/>
        </authorList>
    </citation>
    <scope>NUCLEOTIDE SEQUENCE [LARGE SCALE GENOMIC DNA]</scope>
    <source>
        <strain evidence="1 2">DSM 4928</strain>
    </source>
</reference>
<dbReference type="AlphaFoldDB" id="A0A1V4SX21"/>
<gene>
    <name evidence="1" type="ORF">CLTHE_07630</name>
</gene>
<dbReference type="Proteomes" id="UP000191448">
    <property type="component" value="Unassembled WGS sequence"/>
</dbReference>
<dbReference type="Gene3D" id="3.90.1200.10">
    <property type="match status" value="1"/>
</dbReference>
<name>A0A1V4SX21_9CLOT</name>